<dbReference type="PANTHER" id="PTHR33388">
    <property type="entry name" value="OS01G0212500 PROTEIN"/>
    <property type="match status" value="1"/>
</dbReference>
<feature type="compositionally biased region" description="Basic and acidic residues" evidence="4">
    <location>
        <begin position="46"/>
        <end position="58"/>
    </location>
</feature>
<reference evidence="6" key="1">
    <citation type="submission" date="2023-10" db="EMBL/GenBank/DDBJ databases">
        <authorList>
            <person name="Domelevo Entfellner J.-B."/>
        </authorList>
    </citation>
    <scope>NUCLEOTIDE SEQUENCE</scope>
</reference>
<keyword evidence="1" id="KW-0678">Repressor</keyword>
<dbReference type="EMBL" id="OY731402">
    <property type="protein sequence ID" value="CAJ1957519.1"/>
    <property type="molecule type" value="Genomic_DNA"/>
</dbReference>
<organism evidence="6 7">
    <name type="scientific">Sphenostylis stenocarpa</name>
    <dbReference type="NCBI Taxonomy" id="92480"/>
    <lineage>
        <taxon>Eukaryota</taxon>
        <taxon>Viridiplantae</taxon>
        <taxon>Streptophyta</taxon>
        <taxon>Embryophyta</taxon>
        <taxon>Tracheophyta</taxon>
        <taxon>Spermatophyta</taxon>
        <taxon>Magnoliopsida</taxon>
        <taxon>eudicotyledons</taxon>
        <taxon>Gunneridae</taxon>
        <taxon>Pentapetalae</taxon>
        <taxon>rosids</taxon>
        <taxon>fabids</taxon>
        <taxon>Fabales</taxon>
        <taxon>Fabaceae</taxon>
        <taxon>Papilionoideae</taxon>
        <taxon>50 kb inversion clade</taxon>
        <taxon>NPAAA clade</taxon>
        <taxon>indigoferoid/millettioid clade</taxon>
        <taxon>Phaseoleae</taxon>
        <taxon>Sphenostylis</taxon>
    </lineage>
</organism>
<evidence type="ECO:0000313" key="6">
    <source>
        <dbReference type="EMBL" id="CAJ1957519.1"/>
    </source>
</evidence>
<feature type="transmembrane region" description="Helical" evidence="5">
    <location>
        <begin position="486"/>
        <end position="506"/>
    </location>
</feature>
<feature type="compositionally biased region" description="Polar residues" evidence="4">
    <location>
        <begin position="200"/>
        <end position="216"/>
    </location>
</feature>
<keyword evidence="5" id="KW-1133">Transmembrane helix</keyword>
<name>A0AA86SG99_9FABA</name>
<dbReference type="GO" id="GO:0003700">
    <property type="term" value="F:DNA-binding transcription factor activity"/>
    <property type="evidence" value="ECO:0007669"/>
    <property type="project" value="InterPro"/>
</dbReference>
<evidence type="ECO:0000313" key="7">
    <source>
        <dbReference type="Proteomes" id="UP001189624"/>
    </source>
</evidence>
<feature type="compositionally biased region" description="Basic residues" evidence="4">
    <location>
        <begin position="26"/>
        <end position="36"/>
    </location>
</feature>
<gene>
    <name evidence="6" type="ORF">AYBTSS11_LOCUS17244</name>
</gene>
<keyword evidence="3" id="KW-0804">Transcription</keyword>
<feature type="region of interest" description="Disordered" evidence="4">
    <location>
        <begin position="1"/>
        <end position="90"/>
    </location>
</feature>
<keyword evidence="7" id="KW-1185">Reference proteome</keyword>
<dbReference type="Proteomes" id="UP001189624">
    <property type="component" value="Chromosome 5"/>
</dbReference>
<sequence length="517" mass="57102">MEDDATMPQEDQRNCDGRGIGGLGRSSKKSKQKKVPQRGLGVAQLEKIRLEEQQKRDAPQLLPSPTAVPSTYLPHPLQNFHDSNQSPSTTLLPCEPPSEFRSPLSLQQQHMDDKIPNTVPLANNGGFEAGWPVVPGHGNAPNWWNSYPFDSEKSNFRVDPGLPILPCLPLPNLVQRPPQYQDQSSSSVVNVSSGTSSTSMPHFTTEPPSNQNNKGSSVPGRPMDKVSYAIYSHLVTWIRRGWTSRYHQLAASSTLMLLHAHKMSVLSIWQIHWTLSKVETVGTKRPYPFSQNVSNAPAFNYNVPPCAERRTNVKISCGNGSGFNFDAGNSSSREVTFAAASNSESSSKKRSEENENFNGDFLSLAPPSPASYPPSKSKSSSTFLPFHNQGNVEDQIPASPVYNMFNQQKQPLYGLFLPEPKEEQNGHTAARIQNGHEQCLSALMKPNSSGMPLGIEAMHLFVFFFSCCFLSWLLSAWLDESGTGVVTNLCMWVVKTFDCALFSVLFPSACQLRLNLD</sequence>
<feature type="compositionally biased region" description="Low complexity" evidence="4">
    <location>
        <begin position="184"/>
        <end position="199"/>
    </location>
</feature>
<protein>
    <submittedName>
        <fullName evidence="6">Uncharacterized protein</fullName>
    </submittedName>
</protein>
<evidence type="ECO:0000256" key="2">
    <source>
        <dbReference type="ARBA" id="ARBA00023015"/>
    </source>
</evidence>
<keyword evidence="5" id="KW-0812">Transmembrane</keyword>
<accession>A0AA86SG99</accession>
<dbReference type="PANTHER" id="PTHR33388:SF1">
    <property type="entry name" value="PROTEIN SPEAR2"/>
    <property type="match status" value="1"/>
</dbReference>
<feature type="compositionally biased region" description="Polar residues" evidence="4">
    <location>
        <begin position="80"/>
        <end position="90"/>
    </location>
</feature>
<dbReference type="InterPro" id="IPR040356">
    <property type="entry name" value="SPEAR"/>
</dbReference>
<evidence type="ECO:0000256" key="5">
    <source>
        <dbReference type="SAM" id="Phobius"/>
    </source>
</evidence>
<feature type="transmembrane region" description="Helical" evidence="5">
    <location>
        <begin position="453"/>
        <end position="474"/>
    </location>
</feature>
<dbReference type="AlphaFoldDB" id="A0AA86SG99"/>
<evidence type="ECO:0000256" key="4">
    <source>
        <dbReference type="SAM" id="MobiDB-lite"/>
    </source>
</evidence>
<feature type="region of interest" description="Disordered" evidence="4">
    <location>
        <begin position="175"/>
        <end position="220"/>
    </location>
</feature>
<feature type="region of interest" description="Disordered" evidence="4">
    <location>
        <begin position="336"/>
        <end position="384"/>
    </location>
</feature>
<keyword evidence="5" id="KW-0472">Membrane</keyword>
<feature type="compositionally biased region" description="Low complexity" evidence="4">
    <location>
        <begin position="356"/>
        <end position="365"/>
    </location>
</feature>
<evidence type="ECO:0000256" key="3">
    <source>
        <dbReference type="ARBA" id="ARBA00023163"/>
    </source>
</evidence>
<dbReference type="Gramene" id="rna-AYBTSS11_LOCUS17244">
    <property type="protein sequence ID" value="CAJ1957519.1"/>
    <property type="gene ID" value="gene-AYBTSS11_LOCUS17244"/>
</dbReference>
<proteinExistence type="predicted"/>
<evidence type="ECO:0000256" key="1">
    <source>
        <dbReference type="ARBA" id="ARBA00022491"/>
    </source>
</evidence>
<keyword evidence="2" id="KW-0805">Transcription regulation</keyword>